<dbReference type="Gene3D" id="2.40.430.10">
    <property type="entry name" value="D-maltodextrin-binding protein, MBP"/>
    <property type="match status" value="1"/>
</dbReference>
<dbReference type="NCBIfam" id="NF008232">
    <property type="entry name" value="PRK10999.1"/>
    <property type="match status" value="1"/>
</dbReference>
<keyword evidence="6 9" id="KW-0812">Transmembrane</keyword>
<evidence type="ECO:0000256" key="7">
    <source>
        <dbReference type="ARBA" id="ARBA00022989"/>
    </source>
</evidence>
<dbReference type="Gene3D" id="3.10.650.10">
    <property type="entry name" value="MalF N-terminal region-like"/>
    <property type="match status" value="1"/>
</dbReference>
<dbReference type="Gene3D" id="1.20.58.370">
    <property type="entry name" value="MalF N-terminal region-like"/>
    <property type="match status" value="1"/>
</dbReference>
<dbReference type="GO" id="GO:1990060">
    <property type="term" value="C:maltose transport complex"/>
    <property type="evidence" value="ECO:0007669"/>
    <property type="project" value="TreeGrafter"/>
</dbReference>
<comment type="subcellular location">
    <subcellularLocation>
        <location evidence="1 9">Cell membrane</location>
        <topology evidence="1 9">Multi-pass membrane protein</topology>
    </subcellularLocation>
</comment>
<feature type="transmembrane region" description="Helical" evidence="9">
    <location>
        <begin position="368"/>
        <end position="389"/>
    </location>
</feature>
<dbReference type="InterPro" id="IPR000515">
    <property type="entry name" value="MetI-like"/>
</dbReference>
<keyword evidence="7 9" id="KW-1133">Transmembrane helix</keyword>
<dbReference type="InterPro" id="IPR035277">
    <property type="entry name" value="MalF_N"/>
</dbReference>
<keyword evidence="5 10" id="KW-0762">Sugar transport</keyword>
<evidence type="ECO:0000313" key="12">
    <source>
        <dbReference type="EMBL" id="SQD93311.1"/>
    </source>
</evidence>
<dbReference type="SUPFAM" id="SSF161098">
    <property type="entry name" value="MetI-like"/>
    <property type="match status" value="1"/>
</dbReference>
<dbReference type="InterPro" id="IPR035906">
    <property type="entry name" value="MetI-like_sf"/>
</dbReference>
<dbReference type="PANTHER" id="PTHR47314">
    <property type="entry name" value="MALTOSE/MALTODEXTRIN TRANSPORT SYSTEM PERMEASE PROTEIN MALF"/>
    <property type="match status" value="1"/>
</dbReference>
<feature type="domain" description="ABC transmembrane type-1" evidence="11">
    <location>
        <begin position="278"/>
        <end position="502"/>
    </location>
</feature>
<reference evidence="13" key="1">
    <citation type="submission" date="2018-05" db="EMBL/GenBank/DDBJ databases">
        <authorList>
            <person name="Hao L."/>
        </authorList>
    </citation>
    <scope>NUCLEOTIDE SEQUENCE [LARGE SCALE GENOMIC DNA]</scope>
</reference>
<dbReference type="PANTHER" id="PTHR47314:SF1">
    <property type="entry name" value="MALTOSE_MALTODEXTRIN TRANSPORT SYSTEM PERMEASE PROTEIN MALF"/>
    <property type="match status" value="1"/>
</dbReference>
<feature type="transmembrane region" description="Helical" evidence="9">
    <location>
        <begin position="418"/>
        <end position="444"/>
    </location>
</feature>
<feature type="transmembrane region" description="Helical" evidence="9">
    <location>
        <begin position="277"/>
        <end position="304"/>
    </location>
</feature>
<dbReference type="EMBL" id="LS483254">
    <property type="protein sequence ID" value="SQD93311.1"/>
    <property type="molecule type" value="Genomic_DNA"/>
</dbReference>
<feature type="transmembrane region" description="Helical" evidence="9">
    <location>
        <begin position="12"/>
        <end position="30"/>
    </location>
</feature>
<keyword evidence="4 10" id="KW-1003">Cell membrane</keyword>
<dbReference type="GO" id="GO:0015423">
    <property type="term" value="F:ABC-type maltose transporter activity"/>
    <property type="evidence" value="ECO:0007669"/>
    <property type="project" value="TreeGrafter"/>
</dbReference>
<protein>
    <recommendedName>
        <fullName evidence="10">Maltose/maltodextrin transport system permease protein</fullName>
    </recommendedName>
</protein>
<gene>
    <name evidence="12" type="primary">malF</name>
    <name evidence="12" type="ORF">BARAN1_1289</name>
</gene>
<dbReference type="PROSITE" id="PS50928">
    <property type="entry name" value="ABC_TM1"/>
    <property type="match status" value="1"/>
</dbReference>
<evidence type="ECO:0000259" key="11">
    <source>
        <dbReference type="PROSITE" id="PS50928"/>
    </source>
</evidence>
<dbReference type="Gene3D" id="1.10.3720.10">
    <property type="entry name" value="MetI-like"/>
    <property type="match status" value="1"/>
</dbReference>
<feature type="transmembrane region" description="Helical" evidence="9">
    <location>
        <begin position="36"/>
        <end position="54"/>
    </location>
</feature>
<evidence type="ECO:0000256" key="10">
    <source>
        <dbReference type="RuleBase" id="RU367050"/>
    </source>
</evidence>
<evidence type="ECO:0000313" key="13">
    <source>
        <dbReference type="Proteomes" id="UP000249818"/>
    </source>
</evidence>
<evidence type="ECO:0000256" key="3">
    <source>
        <dbReference type="ARBA" id="ARBA00022448"/>
    </source>
</evidence>
<evidence type="ECO:0000256" key="6">
    <source>
        <dbReference type="ARBA" id="ARBA00022692"/>
    </source>
</evidence>
<keyword evidence="3 9" id="KW-0813">Transport</keyword>
<keyword evidence="8 9" id="KW-0472">Membrane</keyword>
<dbReference type="OrthoDB" id="9809527at2"/>
<sequence>MNGRSLLTQGLKYGFVALLDAAALWAVIALLFRGDYILLAVLGIGTLVLNFVILSRRAYPLRFLLPGLVFLFAMVVYPIGYTVNVSLTNLQTGNLLTKAQVIAQLEGRYYLPPQPETFTFWAFRNAQGELALLLTSSDGRTFLSQGNELVPVDLSDPRFVRGEDGTVISFDGYTRLTLPEVYQSLGALEALDLRWGEAHVRLTSVREFGTFLRKYQYLPDQDAILDLETNATYYTKEGYFTSPEGVRIEPGFQIYVGFRNYLDVLTNPGIRADFTRVFGWTLAWSFLSVFFSFAVGLGLAYLLNDPYVRGRFVYRSLLIIPYAMPAFISALVWAGLFNTDLGVINRVLGDLFGVKVRWLQDPMWARTALIFINVWLTYPYMMIVSLGALQSISQELFEAARVDGATSWQRFWRITMPLLWVSVAPLLIGSFAFTFNNFTIIWLVTAGRPAVLGAATPAGATDILISWTYRLAFEGERGNQLGLASAVSIIIFIIIAVISAVNFRFTRALEDVSRSV</sequence>
<dbReference type="RefSeq" id="WP_122031693.1">
    <property type="nucleotide sequence ID" value="NZ_LS483254.1"/>
</dbReference>
<dbReference type="CDD" id="cd06261">
    <property type="entry name" value="TM_PBP2"/>
    <property type="match status" value="1"/>
</dbReference>
<feature type="transmembrane region" description="Helical" evidence="9">
    <location>
        <begin position="61"/>
        <end position="81"/>
    </location>
</feature>
<keyword evidence="13" id="KW-1185">Reference proteome</keyword>
<feature type="transmembrane region" description="Helical" evidence="9">
    <location>
        <begin position="481"/>
        <end position="503"/>
    </location>
</feature>
<accession>A0A2X3KL41</accession>
<dbReference type="KEGG" id="bana:BARAN1_1289"/>
<evidence type="ECO:0000256" key="5">
    <source>
        <dbReference type="ARBA" id="ARBA00022597"/>
    </source>
</evidence>
<dbReference type="InterPro" id="IPR032550">
    <property type="entry name" value="TM_PBP2_N"/>
</dbReference>
<dbReference type="Proteomes" id="UP000249818">
    <property type="component" value="Chromosome BARAN1"/>
</dbReference>
<evidence type="ECO:0000256" key="9">
    <source>
        <dbReference type="RuleBase" id="RU363032"/>
    </source>
</evidence>
<organism evidence="12 13">
    <name type="scientific">Candidatus Bipolaricaulis anaerobius</name>
    <dbReference type="NCBI Taxonomy" id="2026885"/>
    <lineage>
        <taxon>Bacteria</taxon>
        <taxon>Candidatus Bipolaricaulota</taxon>
        <taxon>Candidatus Bipolaricaulia</taxon>
        <taxon>Candidatus Bipolaricaulales</taxon>
        <taxon>Candidatus Bipolaricaulaceae</taxon>
        <taxon>Candidatus Bipolaricaulis</taxon>
    </lineage>
</organism>
<evidence type="ECO:0000256" key="8">
    <source>
        <dbReference type="ARBA" id="ARBA00023136"/>
    </source>
</evidence>
<dbReference type="GO" id="GO:0042956">
    <property type="term" value="P:maltodextrin transmembrane transport"/>
    <property type="evidence" value="ECO:0007669"/>
    <property type="project" value="TreeGrafter"/>
</dbReference>
<comment type="function">
    <text evidence="10">Part of the ABC transporter complex MalEFGK involved in maltose/maltodextrin import. Probably responsible for the translocation of the substrate across the membrane.</text>
</comment>
<dbReference type="Pfam" id="PF16296">
    <property type="entry name" value="TM_PBP2_N"/>
    <property type="match status" value="1"/>
</dbReference>
<comment type="similarity">
    <text evidence="2 10">Belongs to the binding-protein-dependent transport system permease family. MalFG subfamily.</text>
</comment>
<feature type="transmembrane region" description="Helical" evidence="9">
    <location>
        <begin position="316"/>
        <end position="336"/>
    </location>
</feature>
<evidence type="ECO:0000256" key="2">
    <source>
        <dbReference type="ARBA" id="ARBA00009047"/>
    </source>
</evidence>
<dbReference type="SUPFAM" id="SSF160964">
    <property type="entry name" value="MalF N-terminal region-like"/>
    <property type="match status" value="1"/>
</dbReference>
<proteinExistence type="inferred from homology"/>
<dbReference type="Pfam" id="PF00528">
    <property type="entry name" value="BPD_transp_1"/>
    <property type="match status" value="1"/>
</dbReference>
<evidence type="ECO:0000256" key="1">
    <source>
        <dbReference type="ARBA" id="ARBA00004651"/>
    </source>
</evidence>
<name>A0A2X3KL41_9BACT</name>
<dbReference type="AlphaFoldDB" id="A0A2X3KL41"/>
<evidence type="ECO:0000256" key="4">
    <source>
        <dbReference type="ARBA" id="ARBA00022475"/>
    </source>
</evidence>
<dbReference type="InterPro" id="IPR047103">
    <property type="entry name" value="MalF_P2_sf"/>
</dbReference>